<keyword evidence="4" id="KW-0547">Nucleotide-binding</keyword>
<keyword evidence="8" id="KW-1185">Reference proteome</keyword>
<dbReference type="RefSeq" id="WP_141165798.1">
    <property type="nucleotide sequence ID" value="NZ_VHLH01000005.1"/>
</dbReference>
<evidence type="ECO:0000256" key="5">
    <source>
        <dbReference type="ARBA" id="ARBA00022840"/>
    </source>
</evidence>
<dbReference type="PANTHER" id="PTHR43776:SF7">
    <property type="entry name" value="D,D-DIPEPTIDE TRANSPORT ATP-BINDING PROTEIN DDPF-RELATED"/>
    <property type="match status" value="1"/>
</dbReference>
<dbReference type="Gene3D" id="3.40.50.300">
    <property type="entry name" value="P-loop containing nucleotide triphosphate hydrolases"/>
    <property type="match status" value="1"/>
</dbReference>
<keyword evidence="3" id="KW-0813">Transport</keyword>
<dbReference type="CDD" id="cd03257">
    <property type="entry name" value="ABC_NikE_OppD_transporters"/>
    <property type="match status" value="1"/>
</dbReference>
<dbReference type="InterPro" id="IPR003593">
    <property type="entry name" value="AAA+_ATPase"/>
</dbReference>
<dbReference type="OrthoDB" id="9815712at2"/>
<evidence type="ECO:0000256" key="1">
    <source>
        <dbReference type="ARBA" id="ARBA00004417"/>
    </source>
</evidence>
<dbReference type="PROSITE" id="PS50893">
    <property type="entry name" value="ABC_TRANSPORTER_2"/>
    <property type="match status" value="1"/>
</dbReference>
<dbReference type="Proteomes" id="UP000320314">
    <property type="component" value="Unassembled WGS sequence"/>
</dbReference>
<dbReference type="GO" id="GO:0016887">
    <property type="term" value="F:ATP hydrolysis activity"/>
    <property type="evidence" value="ECO:0007669"/>
    <property type="project" value="InterPro"/>
</dbReference>
<organism evidence="7 8">
    <name type="scientific">Pararhizobium mangrovi</name>
    <dbReference type="NCBI Taxonomy" id="2590452"/>
    <lineage>
        <taxon>Bacteria</taxon>
        <taxon>Pseudomonadati</taxon>
        <taxon>Pseudomonadota</taxon>
        <taxon>Alphaproteobacteria</taxon>
        <taxon>Hyphomicrobiales</taxon>
        <taxon>Rhizobiaceae</taxon>
        <taxon>Rhizobium/Agrobacterium group</taxon>
        <taxon>Pararhizobium</taxon>
    </lineage>
</organism>
<dbReference type="SUPFAM" id="SSF52540">
    <property type="entry name" value="P-loop containing nucleoside triphosphate hydrolases"/>
    <property type="match status" value="1"/>
</dbReference>
<protein>
    <submittedName>
        <fullName evidence="7">ABC transporter ATP-binding protein</fullName>
    </submittedName>
</protein>
<dbReference type="InterPro" id="IPR050319">
    <property type="entry name" value="ABC_transp_ATP-bind"/>
</dbReference>
<name>A0A506UDC2_9HYPH</name>
<feature type="domain" description="ABC transporter" evidence="6">
    <location>
        <begin position="10"/>
        <end position="254"/>
    </location>
</feature>
<dbReference type="Pfam" id="PF00005">
    <property type="entry name" value="ABC_tran"/>
    <property type="match status" value="1"/>
</dbReference>
<evidence type="ECO:0000256" key="3">
    <source>
        <dbReference type="ARBA" id="ARBA00022448"/>
    </source>
</evidence>
<keyword evidence="5 7" id="KW-0067">ATP-binding</keyword>
<evidence type="ECO:0000256" key="4">
    <source>
        <dbReference type="ARBA" id="ARBA00022741"/>
    </source>
</evidence>
<dbReference type="GO" id="GO:0005524">
    <property type="term" value="F:ATP binding"/>
    <property type="evidence" value="ECO:0007669"/>
    <property type="project" value="UniProtKB-KW"/>
</dbReference>
<dbReference type="FunFam" id="3.40.50.300:FF:000016">
    <property type="entry name" value="Oligopeptide ABC transporter ATP-binding component"/>
    <property type="match status" value="1"/>
</dbReference>
<evidence type="ECO:0000313" key="8">
    <source>
        <dbReference type="Proteomes" id="UP000320314"/>
    </source>
</evidence>
<dbReference type="PROSITE" id="PS00211">
    <property type="entry name" value="ABC_TRANSPORTER_1"/>
    <property type="match status" value="1"/>
</dbReference>
<dbReference type="GO" id="GO:0005886">
    <property type="term" value="C:plasma membrane"/>
    <property type="evidence" value="ECO:0007669"/>
    <property type="project" value="UniProtKB-SubCell"/>
</dbReference>
<dbReference type="InterPro" id="IPR013563">
    <property type="entry name" value="Oligopep_ABC_C"/>
</dbReference>
<dbReference type="GO" id="GO:0055085">
    <property type="term" value="P:transmembrane transport"/>
    <property type="evidence" value="ECO:0007669"/>
    <property type="project" value="UniProtKB-ARBA"/>
</dbReference>
<evidence type="ECO:0000313" key="7">
    <source>
        <dbReference type="EMBL" id="TPW30659.1"/>
    </source>
</evidence>
<comment type="subcellular location">
    <subcellularLocation>
        <location evidence="1">Cell inner membrane</location>
        <topology evidence="1">Peripheral membrane protein</topology>
    </subcellularLocation>
</comment>
<accession>A0A506UDC2</accession>
<dbReference type="Pfam" id="PF08352">
    <property type="entry name" value="oligo_HPY"/>
    <property type="match status" value="1"/>
</dbReference>
<dbReference type="InterPro" id="IPR003439">
    <property type="entry name" value="ABC_transporter-like_ATP-bd"/>
</dbReference>
<comment type="similarity">
    <text evidence="2">Belongs to the ABC transporter superfamily.</text>
</comment>
<dbReference type="InterPro" id="IPR017871">
    <property type="entry name" value="ABC_transporter-like_CS"/>
</dbReference>
<dbReference type="AlphaFoldDB" id="A0A506UDC2"/>
<dbReference type="PANTHER" id="PTHR43776">
    <property type="entry name" value="TRANSPORT ATP-BINDING PROTEIN"/>
    <property type="match status" value="1"/>
</dbReference>
<evidence type="ECO:0000259" key="6">
    <source>
        <dbReference type="PROSITE" id="PS50893"/>
    </source>
</evidence>
<dbReference type="NCBIfam" id="TIGR01727">
    <property type="entry name" value="oligo_HPY"/>
    <property type="match status" value="1"/>
</dbReference>
<comment type="caution">
    <text evidence="7">The sequence shown here is derived from an EMBL/GenBank/DDBJ whole genome shotgun (WGS) entry which is preliminary data.</text>
</comment>
<evidence type="ECO:0000256" key="2">
    <source>
        <dbReference type="ARBA" id="ARBA00005417"/>
    </source>
</evidence>
<dbReference type="InterPro" id="IPR027417">
    <property type="entry name" value="P-loop_NTPase"/>
</dbReference>
<proteinExistence type="inferred from homology"/>
<dbReference type="SMART" id="SM00382">
    <property type="entry name" value="AAA"/>
    <property type="match status" value="1"/>
</dbReference>
<dbReference type="GO" id="GO:0015833">
    <property type="term" value="P:peptide transport"/>
    <property type="evidence" value="ECO:0007669"/>
    <property type="project" value="InterPro"/>
</dbReference>
<gene>
    <name evidence="7" type="ORF">FJU11_04320</name>
</gene>
<reference evidence="7 8" key="1">
    <citation type="submission" date="2019-06" db="EMBL/GenBank/DDBJ databases">
        <authorList>
            <person name="Li M."/>
        </authorList>
    </citation>
    <scope>NUCLEOTIDE SEQUENCE [LARGE SCALE GENOMIC DNA]</scope>
    <source>
        <strain evidence="7 8">BGMRC6574</strain>
    </source>
</reference>
<dbReference type="EMBL" id="VHLH01000005">
    <property type="protein sequence ID" value="TPW30659.1"/>
    <property type="molecule type" value="Genomic_DNA"/>
</dbReference>
<sequence>MNARSEGPLVSIEGLGKTFPTSAGDVQALSDVTFNIERGSLIGLVGESGSGKTTLGRCLLRLVEPTAGRVVFDGTDITALDQRGLKAMRKRMQIIFQDPFSSLNPRMRIRQIVGEALVAHGIGRNRRERDDIVAGLLEEVGLSADHMGRFPHEFSGGQRQRIGIARALAVEPEFIIADESVSALDVSVQAQILNLLQDLRDRRGLTILFIAHDLSVVEYLCDEMVVLYLGRVAETGPSDDVYRLPGHPYTRALLSAIPTIDPEGRQARQILAGDIPSPLSPPSGCVFRTRCPHAIDACAEKVPEPHSISSRHHAACLRLGEI</sequence>